<dbReference type="OrthoDB" id="9780518at2"/>
<dbReference type="Pfam" id="PF00296">
    <property type="entry name" value="Bac_luciferase"/>
    <property type="match status" value="1"/>
</dbReference>
<feature type="domain" description="Luciferase-like" evidence="3">
    <location>
        <begin position="15"/>
        <end position="260"/>
    </location>
</feature>
<dbReference type="Proteomes" id="UP000198922">
    <property type="component" value="Unassembled WGS sequence"/>
</dbReference>
<evidence type="ECO:0000256" key="1">
    <source>
        <dbReference type="ARBA" id="ARBA00007789"/>
    </source>
</evidence>
<dbReference type="EMBL" id="FNAT01000001">
    <property type="protein sequence ID" value="SDE00194.1"/>
    <property type="molecule type" value="Genomic_DNA"/>
</dbReference>
<dbReference type="InterPro" id="IPR011251">
    <property type="entry name" value="Luciferase-like_dom"/>
</dbReference>
<dbReference type="STRING" id="521013.SAMN04488567_0479"/>
<dbReference type="GO" id="GO:0016705">
    <property type="term" value="F:oxidoreductase activity, acting on paired donors, with incorporation or reduction of molecular oxygen"/>
    <property type="evidence" value="ECO:0007669"/>
    <property type="project" value="InterPro"/>
</dbReference>
<dbReference type="SUPFAM" id="SSF51679">
    <property type="entry name" value="Bacterial luciferase-like"/>
    <property type="match status" value="1"/>
</dbReference>
<comment type="similarity">
    <text evidence="1">To bacterial alkanal monooxygenase alpha and beta chains.</text>
</comment>
<evidence type="ECO:0000256" key="2">
    <source>
        <dbReference type="ARBA" id="ARBA00074555"/>
    </source>
</evidence>
<accession>A0A1G6ZBS0</accession>
<dbReference type="AlphaFoldDB" id="A0A1G6ZBS0"/>
<name>A0A1G6ZBS0_9RHOB</name>
<evidence type="ECO:0000259" key="3">
    <source>
        <dbReference type="Pfam" id="PF00296"/>
    </source>
</evidence>
<evidence type="ECO:0000313" key="5">
    <source>
        <dbReference type="Proteomes" id="UP000198922"/>
    </source>
</evidence>
<keyword evidence="5" id="KW-1185">Reference proteome</keyword>
<dbReference type="InterPro" id="IPR050766">
    <property type="entry name" value="Bact_Lucif_Oxidored"/>
</dbReference>
<gene>
    <name evidence="4" type="ORF">SAMN04488567_0479</name>
</gene>
<dbReference type="GO" id="GO:0005829">
    <property type="term" value="C:cytosol"/>
    <property type="evidence" value="ECO:0007669"/>
    <property type="project" value="TreeGrafter"/>
</dbReference>
<dbReference type="RefSeq" id="WP_090109036.1">
    <property type="nucleotide sequence ID" value="NZ_FNAT01000001.1"/>
</dbReference>
<proteinExistence type="predicted"/>
<evidence type="ECO:0000313" key="4">
    <source>
        <dbReference type="EMBL" id="SDE00194.1"/>
    </source>
</evidence>
<dbReference type="InterPro" id="IPR036661">
    <property type="entry name" value="Luciferase-like_sf"/>
</dbReference>
<protein>
    <recommendedName>
        <fullName evidence="2">Luciferase-like monooxygenase</fullName>
    </recommendedName>
</protein>
<sequence length="334" mass="35883">MQNYSLLDLAPVTEDETPAEALHNAADLARHAEAQGYHRYWLAEHHNMPGIASAATAVVIGHVAQATSTIRVGSGGIMLPNHAPLVVAEQFGTLDALHPGRIDLGLGRAPGTDGATAHALRRYHQSADAFPQDVVELIGYLDDEDGRAPVRAVPGMGSRLPVWILGSSTFGAQLAAYLGLPYAFASHFAPQMLEQAITAYREGFRPSARLDKPHFMMAAGIFAGESDDEGEYLRSSQIQAFARLRTGNPGRLPRPVRDVAAHVPAPALAGAQAALSVSATGGKDKVRRELREMVERYRPDELMLTSMIFDPEARKRSVSIGAEILSDMKTPVPA</sequence>
<dbReference type="InterPro" id="IPR019949">
    <property type="entry name" value="CmoO-like"/>
</dbReference>
<dbReference type="NCBIfam" id="TIGR03558">
    <property type="entry name" value="oxido_grp_1"/>
    <property type="match status" value="1"/>
</dbReference>
<dbReference type="PANTHER" id="PTHR30137:SF6">
    <property type="entry name" value="LUCIFERASE-LIKE MONOOXYGENASE"/>
    <property type="match status" value="1"/>
</dbReference>
<organism evidence="4 5">
    <name type="scientific">Limimaricola pyoseonensis</name>
    <dbReference type="NCBI Taxonomy" id="521013"/>
    <lineage>
        <taxon>Bacteria</taxon>
        <taxon>Pseudomonadati</taxon>
        <taxon>Pseudomonadota</taxon>
        <taxon>Alphaproteobacteria</taxon>
        <taxon>Rhodobacterales</taxon>
        <taxon>Paracoccaceae</taxon>
        <taxon>Limimaricola</taxon>
    </lineage>
</organism>
<dbReference type="Gene3D" id="3.20.20.30">
    <property type="entry name" value="Luciferase-like domain"/>
    <property type="match status" value="1"/>
</dbReference>
<dbReference type="FunFam" id="3.20.20.30:FF:000002">
    <property type="entry name" value="LLM class flavin-dependent oxidoreductase"/>
    <property type="match status" value="1"/>
</dbReference>
<reference evidence="5" key="1">
    <citation type="submission" date="2016-10" db="EMBL/GenBank/DDBJ databases">
        <authorList>
            <person name="Varghese N."/>
            <person name="Submissions S."/>
        </authorList>
    </citation>
    <scope>NUCLEOTIDE SEQUENCE [LARGE SCALE GENOMIC DNA]</scope>
    <source>
        <strain evidence="5">DSM 21424</strain>
    </source>
</reference>
<dbReference type="PANTHER" id="PTHR30137">
    <property type="entry name" value="LUCIFERASE-LIKE MONOOXYGENASE"/>
    <property type="match status" value="1"/>
</dbReference>